<organism evidence="1 2">
    <name type="scientific">Actinomyces oris</name>
    <dbReference type="NCBI Taxonomy" id="544580"/>
    <lineage>
        <taxon>Bacteria</taxon>
        <taxon>Bacillati</taxon>
        <taxon>Actinomycetota</taxon>
        <taxon>Actinomycetes</taxon>
        <taxon>Actinomycetales</taxon>
        <taxon>Actinomycetaceae</taxon>
        <taxon>Actinomyces</taxon>
    </lineage>
</organism>
<dbReference type="Pfam" id="PF00702">
    <property type="entry name" value="Hydrolase"/>
    <property type="match status" value="1"/>
</dbReference>
<dbReference type="InterPro" id="IPR036412">
    <property type="entry name" value="HAD-like_sf"/>
</dbReference>
<keyword evidence="1" id="KW-0378">Hydrolase</keyword>
<dbReference type="GO" id="GO:0016787">
    <property type="term" value="F:hydrolase activity"/>
    <property type="evidence" value="ECO:0007669"/>
    <property type="project" value="UniProtKB-KW"/>
</dbReference>
<sequence length="217" mass="23400">MSISQPVIPPASSTPVRAVLLDADGVLQLIGTPWGEALTRGGGPAFAQAMINGETDALTGRETLTELLERVVTNLGLDLRASDLLEMWHRATPDPVAWQLVRDLREAGYTTVLATNQQWERRAWMREQLGYDGLCDIDGYSCTLGVAKPDAAYFHRLLELAGVEADHALFVDDSATNIAAAREVGLRTIHHPADAGGELLRREVAQALTPVASPPQG</sequence>
<proteinExistence type="predicted"/>
<evidence type="ECO:0000313" key="1">
    <source>
        <dbReference type="EMBL" id="OLO43504.1"/>
    </source>
</evidence>
<dbReference type="SUPFAM" id="SSF56784">
    <property type="entry name" value="HAD-like"/>
    <property type="match status" value="1"/>
</dbReference>
<dbReference type="Gene3D" id="3.40.50.1000">
    <property type="entry name" value="HAD superfamily/HAD-like"/>
    <property type="match status" value="1"/>
</dbReference>
<dbReference type="PRINTS" id="PR00413">
    <property type="entry name" value="HADHALOGNASE"/>
</dbReference>
<dbReference type="NCBIfam" id="TIGR01509">
    <property type="entry name" value="HAD-SF-IA-v3"/>
    <property type="match status" value="1"/>
</dbReference>
<protein>
    <submittedName>
        <fullName evidence="1">Hydrolase</fullName>
    </submittedName>
</protein>
<dbReference type="InterPro" id="IPR006439">
    <property type="entry name" value="HAD-SF_hydro_IA"/>
</dbReference>
<dbReference type="SFLD" id="SFLDS00003">
    <property type="entry name" value="Haloacid_Dehalogenase"/>
    <property type="match status" value="1"/>
</dbReference>
<name>A0A1Q8V5Z3_9ACTO</name>
<dbReference type="InterPro" id="IPR023214">
    <property type="entry name" value="HAD_sf"/>
</dbReference>
<dbReference type="PANTHER" id="PTHR43611:SF3">
    <property type="entry name" value="FLAVIN MONONUCLEOTIDE HYDROLASE 1, CHLOROPLATIC"/>
    <property type="match status" value="1"/>
</dbReference>
<dbReference type="PANTHER" id="PTHR43611">
    <property type="entry name" value="ALPHA-D-GLUCOSE 1-PHOSPHATE PHOSPHATASE"/>
    <property type="match status" value="1"/>
</dbReference>
<dbReference type="RefSeq" id="WP_075377352.1">
    <property type="nucleotide sequence ID" value="NZ_MSKJ01000025.1"/>
</dbReference>
<dbReference type="AlphaFoldDB" id="A0A1Q8V5Z3"/>
<comment type="caution">
    <text evidence="1">The sequence shown here is derived from an EMBL/GenBank/DDBJ whole genome shotgun (WGS) entry which is preliminary data.</text>
</comment>
<accession>A0A1Q8V5Z3</accession>
<dbReference type="OrthoDB" id="9797415at2"/>
<gene>
    <name evidence="1" type="ORF">BKH29_10435</name>
</gene>
<dbReference type="EMBL" id="MSKJ01000025">
    <property type="protein sequence ID" value="OLO43504.1"/>
    <property type="molecule type" value="Genomic_DNA"/>
</dbReference>
<reference evidence="1 2" key="1">
    <citation type="submission" date="2016-12" db="EMBL/GenBank/DDBJ databases">
        <title>Genomic Comparison of strains in the 'Actinomyces naeslundii' Group.</title>
        <authorList>
            <person name="Mughal S.R."/>
            <person name="Do T."/>
            <person name="Gilbert S.C."/>
            <person name="Witherden E.A."/>
            <person name="Didelot X."/>
            <person name="Beighton D."/>
        </authorList>
    </citation>
    <scope>NUCLEOTIDE SEQUENCE [LARGE SCALE GENOMIC DNA]</scope>
    <source>
        <strain evidence="1 2">CCUG 33920</strain>
    </source>
</reference>
<dbReference type="SFLD" id="SFLDG01129">
    <property type="entry name" value="C1.5:_HAD__Beta-PGM__Phosphata"/>
    <property type="match status" value="1"/>
</dbReference>
<dbReference type="Proteomes" id="UP000186857">
    <property type="component" value="Unassembled WGS sequence"/>
</dbReference>
<evidence type="ECO:0000313" key="2">
    <source>
        <dbReference type="Proteomes" id="UP000186857"/>
    </source>
</evidence>